<dbReference type="InterPro" id="IPR025668">
    <property type="entry name" value="Tnp_DDE_dom"/>
</dbReference>
<feature type="domain" description="Transposase InsH N-terminal" evidence="1">
    <location>
        <begin position="17"/>
        <end position="114"/>
    </location>
</feature>
<dbReference type="PANTHER" id="PTHR35604:SF2">
    <property type="entry name" value="TRANSPOSASE INSH FOR INSERTION SEQUENCE ELEMENT IS5A-RELATED"/>
    <property type="match status" value="1"/>
</dbReference>
<evidence type="ECO:0000313" key="3">
    <source>
        <dbReference type="EMBL" id="MFK4750824.1"/>
    </source>
</evidence>
<keyword evidence="4" id="KW-1185">Reference proteome</keyword>
<name>A0ABW8ND02_9GAMM</name>
<evidence type="ECO:0000259" key="2">
    <source>
        <dbReference type="Pfam" id="PF13751"/>
    </source>
</evidence>
<dbReference type="PANTHER" id="PTHR35604">
    <property type="entry name" value="TRANSPOSASE INSH FOR INSERTION SEQUENCE ELEMENT IS5A-RELATED"/>
    <property type="match status" value="1"/>
</dbReference>
<comment type="caution">
    <text evidence="3">The sequence shown here is derived from an EMBL/GenBank/DDBJ whole genome shotgun (WGS) entry which is preliminary data.</text>
</comment>
<proteinExistence type="predicted"/>
<feature type="domain" description="Transposase DDE" evidence="2">
    <location>
        <begin position="195"/>
        <end position="242"/>
    </location>
</feature>
<dbReference type="Pfam" id="PF05598">
    <property type="entry name" value="DUF772"/>
    <property type="match status" value="1"/>
</dbReference>
<organism evidence="3 4">
    <name type="scientific">Oceanobacter antarcticus</name>
    <dbReference type="NCBI Taxonomy" id="3133425"/>
    <lineage>
        <taxon>Bacteria</taxon>
        <taxon>Pseudomonadati</taxon>
        <taxon>Pseudomonadota</taxon>
        <taxon>Gammaproteobacteria</taxon>
        <taxon>Oceanospirillales</taxon>
        <taxon>Oceanospirillaceae</taxon>
        <taxon>Oceanobacter</taxon>
    </lineage>
</organism>
<dbReference type="InterPro" id="IPR008490">
    <property type="entry name" value="Transposase_InsH_N"/>
</dbReference>
<protein>
    <submittedName>
        <fullName evidence="3">Transposase</fullName>
    </submittedName>
</protein>
<sequence>MRGADITQEPLFTTIKQDERVPHDHPLRSIKTLFDQALTHIDWKLSLIYSECGRESIPPERLLRALLLQILFSIRSERQLVEQIQYNMLYRWFVGLSIDEPVWDHSTFSVNRDRLIHHDVSAELFAEVVASAQKQQLLSNDHFSVDGTLMQAWASQKSFRLNHRITPHVARNDKRPGGSAIDGRTSHKTGYAASQIVRKRVEEPFGWGKTVGHLRQLKVKGLAKVNSALEMTMMAYNLVRMAKLQGQSV</sequence>
<evidence type="ECO:0000259" key="1">
    <source>
        <dbReference type="Pfam" id="PF05598"/>
    </source>
</evidence>
<dbReference type="Pfam" id="PF13751">
    <property type="entry name" value="DDE_Tnp_1_6"/>
    <property type="match status" value="1"/>
</dbReference>
<dbReference type="Proteomes" id="UP001620597">
    <property type="component" value="Unassembled WGS sequence"/>
</dbReference>
<accession>A0ABW8ND02</accession>
<gene>
    <name evidence="3" type="ORF">WG929_00240</name>
</gene>
<evidence type="ECO:0000313" key="4">
    <source>
        <dbReference type="Proteomes" id="UP001620597"/>
    </source>
</evidence>
<dbReference type="EMBL" id="JBBKTX010000001">
    <property type="protein sequence ID" value="MFK4750824.1"/>
    <property type="molecule type" value="Genomic_DNA"/>
</dbReference>
<dbReference type="RefSeq" id="WP_416204398.1">
    <property type="nucleotide sequence ID" value="NZ_JBBKTX010000001.1"/>
</dbReference>
<reference evidence="3 4" key="1">
    <citation type="submission" date="2024-03" db="EMBL/GenBank/DDBJ databases">
        <title>High-quality draft genome sequence of Oceanobacter sp. wDCs-4.</title>
        <authorList>
            <person name="Dong C."/>
        </authorList>
    </citation>
    <scope>NUCLEOTIDE SEQUENCE [LARGE SCALE GENOMIC DNA]</scope>
    <source>
        <strain evidence="4">wDCs-4</strain>
    </source>
</reference>